<evidence type="ECO:0000256" key="1">
    <source>
        <dbReference type="SAM" id="Coils"/>
    </source>
</evidence>
<organism evidence="2 3">
    <name type="scientific">Pseudoflavonifractor hominis</name>
    <dbReference type="NCBI Taxonomy" id="2763059"/>
    <lineage>
        <taxon>Bacteria</taxon>
        <taxon>Bacillati</taxon>
        <taxon>Bacillota</taxon>
        <taxon>Clostridia</taxon>
        <taxon>Eubacteriales</taxon>
        <taxon>Oscillospiraceae</taxon>
        <taxon>Pseudoflavonifractor</taxon>
    </lineage>
</organism>
<gene>
    <name evidence="2" type="ORF">H8S34_09000</name>
</gene>
<dbReference type="RefSeq" id="WP_186963759.1">
    <property type="nucleotide sequence ID" value="NZ_JACOPR010000004.1"/>
</dbReference>
<comment type="caution">
    <text evidence="2">The sequence shown here is derived from an EMBL/GenBank/DDBJ whole genome shotgun (WGS) entry which is preliminary data.</text>
</comment>
<sequence length="268" mass="31179">MQLIGKAIQHNVLGRGIVTGWNETKITICFPEGEKHFIYPDAFTNFLTLKDKTAQKQINKLLDEHRALKEAKFQALKKMQERKALLNNFKISTQGQAVFDIKPDQVEEVFSTWSVSTGSYLSGSSQGEVRIPERMKPHSMCLLTTRPAGQPEMERHIIGAFMVEEDFLGDYCHNGIIRAHPEHRLQLPPEHQNLFWPYVAPTSERRIWGRVALKYMSNKLGEEILFDIKELPLCDELKECADLFYRYYCKLNRIPQRYEGEDPVTYHY</sequence>
<name>A0ABR7HTV9_9FIRM</name>
<dbReference type="Proteomes" id="UP000660021">
    <property type="component" value="Unassembled WGS sequence"/>
</dbReference>
<evidence type="ECO:0000313" key="3">
    <source>
        <dbReference type="Proteomes" id="UP000660021"/>
    </source>
</evidence>
<keyword evidence="3" id="KW-1185">Reference proteome</keyword>
<keyword evidence="1" id="KW-0175">Coiled coil</keyword>
<accession>A0ABR7HTV9</accession>
<reference evidence="2 3" key="1">
    <citation type="submission" date="2020-08" db="EMBL/GenBank/DDBJ databases">
        <title>Genome public.</title>
        <authorList>
            <person name="Liu C."/>
            <person name="Sun Q."/>
        </authorList>
    </citation>
    <scope>NUCLEOTIDE SEQUENCE [LARGE SCALE GENOMIC DNA]</scope>
    <source>
        <strain evidence="2 3">New-38</strain>
    </source>
</reference>
<proteinExistence type="predicted"/>
<feature type="coiled-coil region" evidence="1">
    <location>
        <begin position="51"/>
        <end position="82"/>
    </location>
</feature>
<evidence type="ECO:0008006" key="4">
    <source>
        <dbReference type="Google" id="ProtNLM"/>
    </source>
</evidence>
<evidence type="ECO:0000313" key="2">
    <source>
        <dbReference type="EMBL" id="MBC5730963.1"/>
    </source>
</evidence>
<dbReference type="EMBL" id="JACOPR010000004">
    <property type="protein sequence ID" value="MBC5730963.1"/>
    <property type="molecule type" value="Genomic_DNA"/>
</dbReference>
<protein>
    <recommendedName>
        <fullName evidence="4">Malate synthase</fullName>
    </recommendedName>
</protein>